<keyword evidence="6" id="KW-0862">Zinc</keyword>
<keyword evidence="7" id="KW-0186">Copper</keyword>
<keyword evidence="10" id="KW-0325">Glycoprotein</keyword>
<dbReference type="Bgee" id="ENSOANG00000042947">
    <property type="expression patterns" value="Expressed in liver"/>
</dbReference>
<name>A0A6I8NNI7_ORNAN</name>
<dbReference type="GO" id="GO:0008201">
    <property type="term" value="F:heparin binding"/>
    <property type="evidence" value="ECO:0007669"/>
    <property type="project" value="UniProtKB-KW"/>
</dbReference>
<dbReference type="PANTHER" id="PTHR13814">
    <property type="entry name" value="FETUIN"/>
    <property type="match status" value="1"/>
</dbReference>
<evidence type="ECO:0000256" key="4">
    <source>
        <dbReference type="ARBA" id="ARBA00022696"/>
    </source>
</evidence>
<dbReference type="SUPFAM" id="SSF54403">
    <property type="entry name" value="Cystatin/monellin"/>
    <property type="match status" value="1"/>
</dbReference>
<keyword evidence="5" id="KW-0677">Repeat</keyword>
<keyword evidence="2" id="KW-0964">Secreted</keyword>
<organism evidence="15 16">
    <name type="scientific">Ornithorhynchus anatinus</name>
    <name type="common">Duckbill platypus</name>
    <dbReference type="NCBI Taxonomy" id="9258"/>
    <lineage>
        <taxon>Eukaryota</taxon>
        <taxon>Metazoa</taxon>
        <taxon>Chordata</taxon>
        <taxon>Craniata</taxon>
        <taxon>Vertebrata</taxon>
        <taxon>Euteleostomi</taxon>
        <taxon>Mammalia</taxon>
        <taxon>Monotremata</taxon>
        <taxon>Ornithorhynchidae</taxon>
        <taxon>Ornithorhynchus</taxon>
    </lineage>
</organism>
<evidence type="ECO:0000256" key="10">
    <source>
        <dbReference type="ARBA" id="ARBA00023180"/>
    </source>
</evidence>
<dbReference type="InParanoid" id="A0A6I8NNI7"/>
<protein>
    <recommendedName>
        <fullName evidence="12">Histidine-rich glycoprotein</fullName>
    </recommendedName>
    <alternativeName>
        <fullName evidence="13">Histidine-proline-rich glycoprotein</fullName>
    </alternativeName>
</protein>
<sequence>RRDHFPPPWTMRVLTGVVVFLSLLQQFHSLEPGDCNASEKVAEEAVDLINKDLADAHVHQTEYALVSYLVLDVIESDCSVLSRVHWKDCKPPSSRRRNETNIKPFILQVIGQCKVIATTYPNTSREVDKLKGYNCTTSSVSSALTDPRPIHPVIIDYFENTEEYGGLAEKALDKYNSESGYSALFKVDRVERAVRGLAKRVEKREISQGRFIGRVVIWGGL</sequence>
<evidence type="ECO:0000256" key="11">
    <source>
        <dbReference type="ARBA" id="ARBA00023281"/>
    </source>
</evidence>
<reference evidence="15" key="2">
    <citation type="submission" date="2025-08" db="UniProtKB">
        <authorList>
            <consortium name="Ensembl"/>
        </authorList>
    </citation>
    <scope>IDENTIFICATION</scope>
    <source>
        <strain evidence="15">Glennie</strain>
    </source>
</reference>
<evidence type="ECO:0000256" key="1">
    <source>
        <dbReference type="ARBA" id="ARBA00004613"/>
    </source>
</evidence>
<evidence type="ECO:0000256" key="13">
    <source>
        <dbReference type="ARBA" id="ARBA00041330"/>
    </source>
</evidence>
<reference evidence="15" key="3">
    <citation type="submission" date="2025-09" db="UniProtKB">
        <authorList>
            <consortium name="Ensembl"/>
        </authorList>
    </citation>
    <scope>IDENTIFICATION</scope>
    <source>
        <strain evidence="15">Glennie</strain>
    </source>
</reference>
<keyword evidence="11" id="KW-0280">Fibrinolysis</keyword>
<feature type="chain" id="PRO_5026340204" description="Histidine-rich glycoprotein" evidence="14">
    <location>
        <begin position="30"/>
        <end position="221"/>
    </location>
</feature>
<dbReference type="GO" id="GO:0005576">
    <property type="term" value="C:extracellular region"/>
    <property type="evidence" value="ECO:0007669"/>
    <property type="project" value="UniProtKB-SubCell"/>
</dbReference>
<evidence type="ECO:0000313" key="15">
    <source>
        <dbReference type="Ensembl" id="ENSOANP00000042326.1"/>
    </source>
</evidence>
<proteinExistence type="predicted"/>
<keyword evidence="8" id="KW-0094">Blood coagulation</keyword>
<evidence type="ECO:0000256" key="12">
    <source>
        <dbReference type="ARBA" id="ARBA00039613"/>
    </source>
</evidence>
<feature type="signal peptide" evidence="14">
    <location>
        <begin position="1"/>
        <end position="29"/>
    </location>
</feature>
<dbReference type="Gene3D" id="3.10.450.10">
    <property type="match status" value="1"/>
</dbReference>
<evidence type="ECO:0000256" key="6">
    <source>
        <dbReference type="ARBA" id="ARBA00022833"/>
    </source>
</evidence>
<comment type="subcellular location">
    <subcellularLocation>
        <location evidence="1">Secreted</location>
    </subcellularLocation>
</comment>
<evidence type="ECO:0000256" key="7">
    <source>
        <dbReference type="ARBA" id="ARBA00023008"/>
    </source>
</evidence>
<dbReference type="InterPro" id="IPR050735">
    <property type="entry name" value="Kininogen_Fetuin_HRG"/>
</dbReference>
<dbReference type="GeneTree" id="ENSGT00950000182930"/>
<evidence type="ECO:0000256" key="2">
    <source>
        <dbReference type="ARBA" id="ARBA00022525"/>
    </source>
</evidence>
<reference evidence="15 16" key="1">
    <citation type="journal article" date="2008" name="Nature">
        <title>Genome analysis of the platypus reveals unique signatures of evolution.</title>
        <authorList>
            <person name="Warren W.C."/>
            <person name="Hillier L.W."/>
            <person name="Marshall Graves J.A."/>
            <person name="Birney E."/>
            <person name="Ponting C.P."/>
            <person name="Grutzner F."/>
            <person name="Belov K."/>
            <person name="Miller W."/>
            <person name="Clarke L."/>
            <person name="Chinwalla A.T."/>
            <person name="Yang S.P."/>
            <person name="Heger A."/>
            <person name="Locke D.P."/>
            <person name="Miethke P."/>
            <person name="Waters P.D."/>
            <person name="Veyrunes F."/>
            <person name="Fulton L."/>
            <person name="Fulton B."/>
            <person name="Graves T."/>
            <person name="Wallis J."/>
            <person name="Puente X.S."/>
            <person name="Lopez-Otin C."/>
            <person name="Ordonez G.R."/>
            <person name="Eichler E.E."/>
            <person name="Chen L."/>
            <person name="Cheng Z."/>
            <person name="Deakin J.E."/>
            <person name="Alsop A."/>
            <person name="Thompson K."/>
            <person name="Kirby P."/>
            <person name="Papenfuss A.T."/>
            <person name="Wakefield M.J."/>
            <person name="Olender T."/>
            <person name="Lancet D."/>
            <person name="Huttley G.A."/>
            <person name="Smit A.F."/>
            <person name="Pask A."/>
            <person name="Temple-Smith P."/>
            <person name="Batzer M.A."/>
            <person name="Walker J.A."/>
            <person name="Konkel M.K."/>
            <person name="Harris R.S."/>
            <person name="Whittington C.M."/>
            <person name="Wong E.S."/>
            <person name="Gemmell N.J."/>
            <person name="Buschiazzo E."/>
            <person name="Vargas Jentzsch I.M."/>
            <person name="Merkel A."/>
            <person name="Schmitz J."/>
            <person name="Zemann A."/>
            <person name="Churakov G."/>
            <person name="Kriegs J.O."/>
            <person name="Brosius J."/>
            <person name="Murchison E.P."/>
            <person name="Sachidanandam R."/>
            <person name="Smith C."/>
            <person name="Hannon G.J."/>
            <person name="Tsend-Ayush E."/>
            <person name="McMillan D."/>
            <person name="Attenborough R."/>
            <person name="Rens W."/>
            <person name="Ferguson-Smith M."/>
            <person name="Lefevre C.M."/>
            <person name="Sharp J.A."/>
            <person name="Nicholas K.R."/>
            <person name="Ray D.A."/>
            <person name="Kube M."/>
            <person name="Reinhardt R."/>
            <person name="Pringle T.H."/>
            <person name="Taylor J."/>
            <person name="Jones R.C."/>
            <person name="Nixon B."/>
            <person name="Dacheux J.L."/>
            <person name="Niwa H."/>
            <person name="Sekita Y."/>
            <person name="Huang X."/>
            <person name="Stark A."/>
            <person name="Kheradpour P."/>
            <person name="Kellis M."/>
            <person name="Flicek P."/>
            <person name="Chen Y."/>
            <person name="Webber C."/>
            <person name="Hardison R."/>
            <person name="Nelson J."/>
            <person name="Hallsworth-Pepin K."/>
            <person name="Delehaunty K."/>
            <person name="Markovic C."/>
            <person name="Minx P."/>
            <person name="Feng Y."/>
            <person name="Kremitzki C."/>
            <person name="Mitreva M."/>
            <person name="Glasscock J."/>
            <person name="Wylie T."/>
            <person name="Wohldmann P."/>
            <person name="Thiru P."/>
            <person name="Nhan M.N."/>
            <person name="Pohl C.S."/>
            <person name="Smith S.M."/>
            <person name="Hou S."/>
            <person name="Nefedov M."/>
            <person name="de Jong P.J."/>
            <person name="Renfree M.B."/>
            <person name="Mardis E.R."/>
            <person name="Wilson R.K."/>
        </authorList>
    </citation>
    <scope>NUCLEOTIDE SEQUENCE [LARGE SCALE GENOMIC DNA]</scope>
    <source>
        <strain evidence="15 16">Glennie</strain>
    </source>
</reference>
<evidence type="ECO:0000256" key="14">
    <source>
        <dbReference type="SAM" id="SignalP"/>
    </source>
</evidence>
<evidence type="ECO:0000256" key="5">
    <source>
        <dbReference type="ARBA" id="ARBA00022737"/>
    </source>
</evidence>
<dbReference type="Proteomes" id="UP000002279">
    <property type="component" value="Chromosome 1"/>
</dbReference>
<dbReference type="InterPro" id="IPR046350">
    <property type="entry name" value="Cystatin_sf"/>
</dbReference>
<dbReference type="GO" id="GO:0007596">
    <property type="term" value="P:blood coagulation"/>
    <property type="evidence" value="ECO:0007669"/>
    <property type="project" value="UniProtKB-KW"/>
</dbReference>
<keyword evidence="3" id="KW-0358">Heparin-binding</keyword>
<dbReference type="PANTHER" id="PTHR13814:SF3">
    <property type="entry name" value="HISTIDINE-RICH GLYCOPROTEIN"/>
    <property type="match status" value="1"/>
</dbReference>
<evidence type="ECO:0000256" key="3">
    <source>
        <dbReference type="ARBA" id="ARBA00022674"/>
    </source>
</evidence>
<dbReference type="AlphaFoldDB" id="A0A6I8NNI7"/>
<evidence type="ECO:0000256" key="8">
    <source>
        <dbReference type="ARBA" id="ARBA00023084"/>
    </source>
</evidence>
<keyword evidence="9" id="KW-1015">Disulfide bond</keyword>
<dbReference type="OMA" id="GDCNASE"/>
<evidence type="ECO:0000313" key="16">
    <source>
        <dbReference type="Proteomes" id="UP000002279"/>
    </source>
</evidence>
<keyword evidence="16" id="KW-1185">Reference proteome</keyword>
<dbReference type="GO" id="GO:0042730">
    <property type="term" value="P:fibrinolysis"/>
    <property type="evidence" value="ECO:0007669"/>
    <property type="project" value="UniProtKB-KW"/>
</dbReference>
<keyword evidence="4" id="KW-0356">Hemostasis</keyword>
<evidence type="ECO:0000256" key="9">
    <source>
        <dbReference type="ARBA" id="ARBA00023157"/>
    </source>
</evidence>
<keyword evidence="14" id="KW-0732">Signal</keyword>
<dbReference type="Ensembl" id="ENSOANT00000064141.1">
    <property type="protein sequence ID" value="ENSOANP00000042326.1"/>
    <property type="gene ID" value="ENSOANG00000042947.1"/>
</dbReference>
<accession>A0A6I8NNI7</accession>